<evidence type="ECO:0000256" key="1">
    <source>
        <dbReference type="SAM" id="MobiDB-lite"/>
    </source>
</evidence>
<dbReference type="EMBL" id="JANPWB010000009">
    <property type="protein sequence ID" value="KAJ1157826.1"/>
    <property type="molecule type" value="Genomic_DNA"/>
</dbReference>
<comment type="caution">
    <text evidence="2">The sequence shown here is derived from an EMBL/GenBank/DDBJ whole genome shotgun (WGS) entry which is preliminary data.</text>
</comment>
<evidence type="ECO:0000313" key="3">
    <source>
        <dbReference type="Proteomes" id="UP001066276"/>
    </source>
</evidence>
<keyword evidence="3" id="KW-1185">Reference proteome</keyword>
<name>A0AAV7S1M0_PLEWA</name>
<proteinExistence type="predicted"/>
<evidence type="ECO:0000313" key="2">
    <source>
        <dbReference type="EMBL" id="KAJ1157826.1"/>
    </source>
</evidence>
<dbReference type="Proteomes" id="UP001066276">
    <property type="component" value="Chromosome 5"/>
</dbReference>
<dbReference type="AlphaFoldDB" id="A0AAV7S1M0"/>
<sequence length="104" mass="11846">MLTRQVGGLTEESDQPQKLGLTSDGEEGKPRSFMEVLFNSLQEGLQTVRKELFQDLKVVRRDLTEVGNKVSALEDHESSGDEELERLQQEVLRLYQQIDLQALT</sequence>
<feature type="region of interest" description="Disordered" evidence="1">
    <location>
        <begin position="1"/>
        <end position="30"/>
    </location>
</feature>
<protein>
    <submittedName>
        <fullName evidence="2">Uncharacterized protein</fullName>
    </submittedName>
</protein>
<gene>
    <name evidence="2" type="ORF">NDU88_010523</name>
</gene>
<accession>A0AAV7S1M0</accession>
<organism evidence="2 3">
    <name type="scientific">Pleurodeles waltl</name>
    <name type="common">Iberian ribbed newt</name>
    <dbReference type="NCBI Taxonomy" id="8319"/>
    <lineage>
        <taxon>Eukaryota</taxon>
        <taxon>Metazoa</taxon>
        <taxon>Chordata</taxon>
        <taxon>Craniata</taxon>
        <taxon>Vertebrata</taxon>
        <taxon>Euteleostomi</taxon>
        <taxon>Amphibia</taxon>
        <taxon>Batrachia</taxon>
        <taxon>Caudata</taxon>
        <taxon>Salamandroidea</taxon>
        <taxon>Salamandridae</taxon>
        <taxon>Pleurodelinae</taxon>
        <taxon>Pleurodeles</taxon>
    </lineage>
</organism>
<reference evidence="2" key="1">
    <citation type="journal article" date="2022" name="bioRxiv">
        <title>Sequencing and chromosome-scale assembly of the giantPleurodeles waltlgenome.</title>
        <authorList>
            <person name="Brown T."/>
            <person name="Elewa A."/>
            <person name="Iarovenko S."/>
            <person name="Subramanian E."/>
            <person name="Araus A.J."/>
            <person name="Petzold A."/>
            <person name="Susuki M."/>
            <person name="Suzuki K.-i.T."/>
            <person name="Hayashi T."/>
            <person name="Toyoda A."/>
            <person name="Oliveira C."/>
            <person name="Osipova E."/>
            <person name="Leigh N.D."/>
            <person name="Simon A."/>
            <person name="Yun M.H."/>
        </authorList>
    </citation>
    <scope>NUCLEOTIDE SEQUENCE</scope>
    <source>
        <strain evidence="2">20211129_DDA</strain>
        <tissue evidence="2">Liver</tissue>
    </source>
</reference>